<dbReference type="EMBL" id="SMAE01000002">
    <property type="protein sequence ID" value="TCS91298.1"/>
    <property type="molecule type" value="Genomic_DNA"/>
</dbReference>
<feature type="binding site" evidence="4">
    <location>
        <position position="160"/>
    </location>
    <ligand>
        <name>Mg(2+)</name>
        <dbReference type="ChEBI" id="CHEBI:18420"/>
    </ligand>
</feature>
<dbReference type="EC" id="2.1.1.-" evidence="4"/>
<keyword evidence="1 4" id="KW-0489">Methyltransferase</keyword>
<dbReference type="InterPro" id="IPR002935">
    <property type="entry name" value="SAM_O-MeTrfase"/>
</dbReference>
<evidence type="ECO:0000313" key="6">
    <source>
        <dbReference type="Proteomes" id="UP000294567"/>
    </source>
</evidence>
<dbReference type="HAMAP" id="MF_02217">
    <property type="entry name" value="TrmR_methyltr"/>
    <property type="match status" value="1"/>
</dbReference>
<keyword evidence="6" id="KW-1185">Reference proteome</keyword>
<dbReference type="PANTHER" id="PTHR10509">
    <property type="entry name" value="O-METHYLTRANSFERASE-RELATED"/>
    <property type="match status" value="1"/>
</dbReference>
<protein>
    <recommendedName>
        <fullName evidence="4">tRNA 5-hydroxyuridine methyltransferase</fullName>
        <ecNumber evidence="4">2.1.1.-</ecNumber>
    </recommendedName>
    <alternativeName>
        <fullName evidence="4">ho5U methyltransferase</fullName>
    </alternativeName>
</protein>
<feature type="binding site" evidence="4">
    <location>
        <position position="133"/>
    </location>
    <ligand>
        <name>S-adenosyl-L-methionine</name>
        <dbReference type="ChEBI" id="CHEBI:59789"/>
    </ligand>
</feature>
<keyword evidence="2 4" id="KW-0808">Transferase</keyword>
<gene>
    <name evidence="4" type="primary">trmR</name>
    <name evidence="5" type="ORF">EDD65_102232</name>
</gene>
<keyword evidence="4" id="KW-0479">Metal-binding</keyword>
<keyword evidence="4" id="KW-0819">tRNA processing</keyword>
<evidence type="ECO:0000256" key="2">
    <source>
        <dbReference type="ARBA" id="ARBA00022679"/>
    </source>
</evidence>
<comment type="similarity">
    <text evidence="4">Belongs to the class I-like SAM-binding methyltransferase superfamily. Cation-dependent O-methyltransferase family.</text>
</comment>
<dbReference type="GO" id="GO:0000287">
    <property type="term" value="F:magnesium ion binding"/>
    <property type="evidence" value="ECO:0007669"/>
    <property type="project" value="UniProtKB-UniRule"/>
</dbReference>
<dbReference type="Pfam" id="PF01596">
    <property type="entry name" value="Methyltransf_3"/>
    <property type="match status" value="1"/>
</dbReference>
<dbReference type="SUPFAM" id="SSF53335">
    <property type="entry name" value="S-adenosyl-L-methionine-dependent methyltransferases"/>
    <property type="match status" value="1"/>
</dbReference>
<evidence type="ECO:0000256" key="4">
    <source>
        <dbReference type="HAMAP-Rule" id="MF_02217"/>
    </source>
</evidence>
<dbReference type="CDD" id="cd02440">
    <property type="entry name" value="AdoMet_MTases"/>
    <property type="match status" value="1"/>
</dbReference>
<feature type="binding site" evidence="4">
    <location>
        <position position="69"/>
    </location>
    <ligand>
        <name>S-adenosyl-L-methionine</name>
        <dbReference type="ChEBI" id="CHEBI:59789"/>
    </ligand>
</feature>
<dbReference type="PROSITE" id="PS51682">
    <property type="entry name" value="SAM_OMT_I"/>
    <property type="match status" value="1"/>
</dbReference>
<dbReference type="GO" id="GO:0030488">
    <property type="term" value="P:tRNA methylation"/>
    <property type="evidence" value="ECO:0007669"/>
    <property type="project" value="UniProtKB-UniRule"/>
</dbReference>
<feature type="binding site" evidence="4">
    <location>
        <position position="159"/>
    </location>
    <ligand>
        <name>Mg(2+)</name>
        <dbReference type="ChEBI" id="CHEBI:18420"/>
    </ligand>
</feature>
<dbReference type="AlphaFoldDB" id="A0A4R3KYN0"/>
<name>A0A4R3KYN0_9FIRM</name>
<keyword evidence="4" id="KW-0460">Magnesium</keyword>
<comment type="function">
    <text evidence="4">Catalyzes the methylation of 5-hydroxyuridine (ho5U) to form 5-methoxyuridine (mo5U) at position 34 in tRNAs.</text>
</comment>
<dbReference type="InterPro" id="IPR029063">
    <property type="entry name" value="SAM-dependent_MTases_sf"/>
</dbReference>
<comment type="subunit">
    <text evidence="4">Homodimer.</text>
</comment>
<feature type="binding site" evidence="4">
    <location>
        <position position="87"/>
    </location>
    <ligand>
        <name>S-adenosyl-L-methionine</name>
        <dbReference type="ChEBI" id="CHEBI:59789"/>
    </ligand>
</feature>
<dbReference type="InterPro" id="IPR043675">
    <property type="entry name" value="TrmR_methyltr"/>
</dbReference>
<dbReference type="InterPro" id="IPR050362">
    <property type="entry name" value="Cation-dep_OMT"/>
</dbReference>
<dbReference type="RefSeq" id="WP_132026037.1">
    <property type="nucleotide sequence ID" value="NZ_CP068564.1"/>
</dbReference>
<dbReference type="Proteomes" id="UP000294567">
    <property type="component" value="Unassembled WGS sequence"/>
</dbReference>
<feature type="binding site" evidence="4">
    <location>
        <position position="39"/>
    </location>
    <ligand>
        <name>S-adenosyl-L-methionine</name>
        <dbReference type="ChEBI" id="CHEBI:59789"/>
    </ligand>
</feature>
<dbReference type="GO" id="GO:0008171">
    <property type="term" value="F:O-methyltransferase activity"/>
    <property type="evidence" value="ECO:0007669"/>
    <property type="project" value="InterPro"/>
</dbReference>
<evidence type="ECO:0000313" key="5">
    <source>
        <dbReference type="EMBL" id="TCS91298.1"/>
    </source>
</evidence>
<dbReference type="OrthoDB" id="9799672at2"/>
<reference evidence="5 6" key="1">
    <citation type="submission" date="2019-03" db="EMBL/GenBank/DDBJ databases">
        <title>Genomic Encyclopedia of Type Strains, Phase IV (KMG-IV): sequencing the most valuable type-strain genomes for metagenomic binning, comparative biology and taxonomic classification.</title>
        <authorList>
            <person name="Goeker M."/>
        </authorList>
    </citation>
    <scope>NUCLEOTIDE SEQUENCE [LARGE SCALE GENOMIC DNA]</scope>
    <source>
        <strain evidence="5 6">DSM 26752</strain>
    </source>
</reference>
<comment type="catalytic activity">
    <reaction evidence="4">
        <text>5-hydroxyuridine(34) in tRNA + S-adenosyl-L-methionine = 5-methoxyuridine(34) in tRNA + S-adenosyl-L-homocysteine + H(+)</text>
        <dbReference type="Rhea" id="RHEA:60524"/>
        <dbReference type="Rhea" id="RHEA-COMP:13381"/>
        <dbReference type="Rhea" id="RHEA-COMP:15591"/>
        <dbReference type="ChEBI" id="CHEBI:15378"/>
        <dbReference type="ChEBI" id="CHEBI:57856"/>
        <dbReference type="ChEBI" id="CHEBI:59789"/>
        <dbReference type="ChEBI" id="CHEBI:136877"/>
        <dbReference type="ChEBI" id="CHEBI:143860"/>
    </reaction>
</comment>
<dbReference type="GO" id="GO:0008757">
    <property type="term" value="F:S-adenosylmethionine-dependent methyltransferase activity"/>
    <property type="evidence" value="ECO:0007669"/>
    <property type="project" value="TreeGrafter"/>
</dbReference>
<dbReference type="PANTHER" id="PTHR10509:SF14">
    <property type="entry name" value="CAFFEOYL-COA O-METHYLTRANSFERASE 3-RELATED"/>
    <property type="match status" value="1"/>
</dbReference>
<evidence type="ECO:0000256" key="1">
    <source>
        <dbReference type="ARBA" id="ARBA00022603"/>
    </source>
</evidence>
<evidence type="ECO:0000256" key="3">
    <source>
        <dbReference type="ARBA" id="ARBA00022691"/>
    </source>
</evidence>
<sequence length="215" mass="25006">MNYINEEYIEDYIRSILPESNLYLQKLENYAEEYNIPIVEREVAQLLRVLIKIHKPKRILEVGTAIGYSALVMAEATEGNCYITTIERRKDMVKIAEKNINNTIYKDNIKILYGEAENILPNLKEEYDFVFLDAAKGQYLRFFNWCMDLTKKGGLIVSDNVLFKGMVASDKLVVRRKKTIVKRLRAYLKYINHIEGYTSCIIPIGDGVALTYREE</sequence>
<feature type="binding site" evidence="4">
    <location>
        <position position="133"/>
    </location>
    <ligand>
        <name>Mg(2+)</name>
        <dbReference type="ChEBI" id="CHEBI:18420"/>
    </ligand>
</feature>
<comment type="caution">
    <text evidence="5">The sequence shown here is derived from an EMBL/GenBank/DDBJ whole genome shotgun (WGS) entry which is preliminary data.</text>
</comment>
<proteinExistence type="inferred from homology"/>
<accession>A0A4R3KYN0</accession>
<dbReference type="GO" id="GO:0016300">
    <property type="term" value="F:tRNA (uridine) methyltransferase activity"/>
    <property type="evidence" value="ECO:0007669"/>
    <property type="project" value="UniProtKB-UniRule"/>
</dbReference>
<keyword evidence="3 4" id="KW-0949">S-adenosyl-L-methionine</keyword>
<feature type="binding site" evidence="4">
    <location>
        <begin position="115"/>
        <end position="116"/>
    </location>
    <ligand>
        <name>S-adenosyl-L-methionine</name>
        <dbReference type="ChEBI" id="CHEBI:59789"/>
    </ligand>
</feature>
<organism evidence="5 6">
    <name type="scientific">Keratinibaculum paraultunense</name>
    <dbReference type="NCBI Taxonomy" id="1278232"/>
    <lineage>
        <taxon>Bacteria</taxon>
        <taxon>Bacillati</taxon>
        <taxon>Bacillota</taxon>
        <taxon>Tissierellia</taxon>
        <taxon>Tissierellales</taxon>
        <taxon>Tepidimicrobiaceae</taxon>
        <taxon>Keratinibaculum</taxon>
    </lineage>
</organism>
<dbReference type="Gene3D" id="3.40.50.150">
    <property type="entry name" value="Vaccinia Virus protein VP39"/>
    <property type="match status" value="1"/>
</dbReference>